<organism evidence="1 2">
    <name type="scientific">Acaulospora morrowiae</name>
    <dbReference type="NCBI Taxonomy" id="94023"/>
    <lineage>
        <taxon>Eukaryota</taxon>
        <taxon>Fungi</taxon>
        <taxon>Fungi incertae sedis</taxon>
        <taxon>Mucoromycota</taxon>
        <taxon>Glomeromycotina</taxon>
        <taxon>Glomeromycetes</taxon>
        <taxon>Diversisporales</taxon>
        <taxon>Acaulosporaceae</taxon>
        <taxon>Acaulospora</taxon>
    </lineage>
</organism>
<sequence length="46" mass="4987">NSSSDQSIKVENKKSLNITNKSDDKNIINSILPTLLAGDNGFILLL</sequence>
<gene>
    <name evidence="1" type="ORF">AMORRO_LOCUS5913</name>
</gene>
<name>A0A9N9BB47_9GLOM</name>
<evidence type="ECO:0000313" key="1">
    <source>
        <dbReference type="EMBL" id="CAG8558674.1"/>
    </source>
</evidence>
<accession>A0A9N9BB47</accession>
<evidence type="ECO:0000313" key="2">
    <source>
        <dbReference type="Proteomes" id="UP000789342"/>
    </source>
</evidence>
<reference evidence="1" key="1">
    <citation type="submission" date="2021-06" db="EMBL/GenBank/DDBJ databases">
        <authorList>
            <person name="Kallberg Y."/>
            <person name="Tangrot J."/>
            <person name="Rosling A."/>
        </authorList>
    </citation>
    <scope>NUCLEOTIDE SEQUENCE</scope>
    <source>
        <strain evidence="1">CL551</strain>
    </source>
</reference>
<protein>
    <submittedName>
        <fullName evidence="1">15398_t:CDS:1</fullName>
    </submittedName>
</protein>
<feature type="non-terminal residue" evidence="1">
    <location>
        <position position="1"/>
    </location>
</feature>
<comment type="caution">
    <text evidence="1">The sequence shown here is derived from an EMBL/GenBank/DDBJ whole genome shotgun (WGS) entry which is preliminary data.</text>
</comment>
<dbReference type="Proteomes" id="UP000789342">
    <property type="component" value="Unassembled WGS sequence"/>
</dbReference>
<proteinExistence type="predicted"/>
<keyword evidence="2" id="KW-1185">Reference proteome</keyword>
<dbReference type="EMBL" id="CAJVPV010003740">
    <property type="protein sequence ID" value="CAG8558674.1"/>
    <property type="molecule type" value="Genomic_DNA"/>
</dbReference>
<dbReference type="AlphaFoldDB" id="A0A9N9BB47"/>